<sequence>MVTHLVNDRIRSKQSVDGVVHPEANKIGMCNRIDLQPLISQQVRQTCRVLCNA</sequence>
<dbReference type="Proteomes" id="UP000254168">
    <property type="component" value="Unassembled WGS sequence"/>
</dbReference>
<protein>
    <submittedName>
        <fullName evidence="1">Uncharacterized protein</fullName>
    </submittedName>
</protein>
<name>A0AA46CB47_9XANT</name>
<gene>
    <name evidence="1" type="ORF">CPBF424_36080</name>
</gene>
<evidence type="ECO:0000313" key="2">
    <source>
        <dbReference type="Proteomes" id="UP000254168"/>
    </source>
</evidence>
<proteinExistence type="predicted"/>
<keyword evidence="2" id="KW-1185">Reference proteome</keyword>
<organism evidence="1 2">
    <name type="scientific">Xanthomonas euroxanthea</name>
    <dbReference type="NCBI Taxonomy" id="2259622"/>
    <lineage>
        <taxon>Bacteria</taxon>
        <taxon>Pseudomonadati</taxon>
        <taxon>Pseudomonadota</taxon>
        <taxon>Gammaproteobacteria</taxon>
        <taxon>Lysobacterales</taxon>
        <taxon>Lysobacteraceae</taxon>
        <taxon>Xanthomonas</taxon>
    </lineage>
</organism>
<dbReference type="AlphaFoldDB" id="A0AA46CB47"/>
<comment type="caution">
    <text evidence="1">The sequence shown here is derived from an EMBL/GenBank/DDBJ whole genome shotgun (WGS) entry which is preliminary data.</text>
</comment>
<reference evidence="1 2" key="1">
    <citation type="submission" date="2018-06" db="EMBL/GenBank/DDBJ databases">
        <authorList>
            <person name="Pothier F. J."/>
        </authorList>
    </citation>
    <scope>NUCLEOTIDE SEQUENCE [LARGE SCALE GENOMIC DNA]</scope>
    <source>
        <strain evidence="1 2">CPBF 424</strain>
    </source>
</reference>
<accession>A0AA46CB47</accession>
<dbReference type="EMBL" id="UIHB01000006">
    <property type="protein sequence ID" value="SUZ29761.1"/>
    <property type="molecule type" value="Genomic_DNA"/>
</dbReference>
<evidence type="ECO:0000313" key="1">
    <source>
        <dbReference type="EMBL" id="SUZ29761.1"/>
    </source>
</evidence>